<proteinExistence type="predicted"/>
<protein>
    <submittedName>
        <fullName evidence="3">Uncharacterized protein</fullName>
    </submittedName>
</protein>
<dbReference type="EMBL" id="CM029044">
    <property type="protein sequence ID" value="KAG2606402.1"/>
    <property type="molecule type" value="Genomic_DNA"/>
</dbReference>
<evidence type="ECO:0000256" key="2">
    <source>
        <dbReference type="SAM" id="Phobius"/>
    </source>
</evidence>
<name>A0A8T0T3Y1_PANVG</name>
<keyword evidence="2" id="KW-1133">Transmembrane helix</keyword>
<evidence type="ECO:0000313" key="3">
    <source>
        <dbReference type="EMBL" id="KAG2606402.1"/>
    </source>
</evidence>
<gene>
    <name evidence="3" type="ORF">PVAP13_4NG207700</name>
</gene>
<keyword evidence="2" id="KW-0812">Transmembrane</keyword>
<comment type="caution">
    <text evidence="3">The sequence shown here is derived from an EMBL/GenBank/DDBJ whole genome shotgun (WGS) entry which is preliminary data.</text>
</comment>
<keyword evidence="4" id="KW-1185">Reference proteome</keyword>
<dbReference type="Proteomes" id="UP000823388">
    <property type="component" value="Chromosome 4N"/>
</dbReference>
<keyword evidence="2" id="KW-0472">Membrane</keyword>
<evidence type="ECO:0000313" key="4">
    <source>
        <dbReference type="Proteomes" id="UP000823388"/>
    </source>
</evidence>
<accession>A0A8T0T3Y1</accession>
<organism evidence="3 4">
    <name type="scientific">Panicum virgatum</name>
    <name type="common">Blackwell switchgrass</name>
    <dbReference type="NCBI Taxonomy" id="38727"/>
    <lineage>
        <taxon>Eukaryota</taxon>
        <taxon>Viridiplantae</taxon>
        <taxon>Streptophyta</taxon>
        <taxon>Embryophyta</taxon>
        <taxon>Tracheophyta</taxon>
        <taxon>Spermatophyta</taxon>
        <taxon>Magnoliopsida</taxon>
        <taxon>Liliopsida</taxon>
        <taxon>Poales</taxon>
        <taxon>Poaceae</taxon>
        <taxon>PACMAD clade</taxon>
        <taxon>Panicoideae</taxon>
        <taxon>Panicodae</taxon>
        <taxon>Paniceae</taxon>
        <taxon>Panicinae</taxon>
        <taxon>Panicum</taxon>
        <taxon>Panicum sect. Hiantes</taxon>
    </lineage>
</organism>
<feature type="coiled-coil region" evidence="1">
    <location>
        <begin position="182"/>
        <end position="209"/>
    </location>
</feature>
<dbReference type="AlphaFoldDB" id="A0A8T0T3Y1"/>
<keyword evidence="1" id="KW-0175">Coiled coil</keyword>
<evidence type="ECO:0000256" key="1">
    <source>
        <dbReference type="SAM" id="Coils"/>
    </source>
</evidence>
<reference evidence="3" key="1">
    <citation type="submission" date="2020-05" db="EMBL/GenBank/DDBJ databases">
        <title>WGS assembly of Panicum virgatum.</title>
        <authorList>
            <person name="Lovell J.T."/>
            <person name="Jenkins J."/>
            <person name="Shu S."/>
            <person name="Juenger T.E."/>
            <person name="Schmutz J."/>
        </authorList>
    </citation>
    <scope>NUCLEOTIDE SEQUENCE</scope>
    <source>
        <strain evidence="3">AP13</strain>
    </source>
</reference>
<sequence>MARNTCAFRARATMTSIGARSCLALGIAGVVLVFLIMLMLLRLLVGPDPTITDDDLALKIVNHPQWPAMEDDLSLMLGRAKEDRITSFYKSDSQSDISQQIDHYLYRAILYAAVLRAKYKGTTSFTEKVVRGHAKAYLQGMLRRTRNGALPALQVASTQDMSEAMSQHLYSTIVQAQVLVTMHSAPKNVTELEQDIKDLKAQIASMTIQIEDVALLKIQIEEKQNCCELANRCKQHVEELGGSVDYFGDYVKKTKYSFEFEHKELSARQAVEHGHQKMKELGVSVGDDGWNKVDDGLIY</sequence>
<feature type="transmembrane region" description="Helical" evidence="2">
    <location>
        <begin position="21"/>
        <end position="45"/>
    </location>
</feature>